<evidence type="ECO:0000256" key="1">
    <source>
        <dbReference type="ARBA" id="ARBA00007698"/>
    </source>
</evidence>
<evidence type="ECO:0000256" key="2">
    <source>
        <dbReference type="ARBA" id="ARBA00022730"/>
    </source>
</evidence>
<dbReference type="GO" id="GO:0003735">
    <property type="term" value="F:structural constituent of ribosome"/>
    <property type="evidence" value="ECO:0007669"/>
    <property type="project" value="InterPro"/>
</dbReference>
<dbReference type="CDD" id="cd07026">
    <property type="entry name" value="Ribosomal_L20"/>
    <property type="match status" value="1"/>
</dbReference>
<dbReference type="GO" id="GO:0006412">
    <property type="term" value="P:translation"/>
    <property type="evidence" value="ECO:0007669"/>
    <property type="project" value="InterPro"/>
</dbReference>
<dbReference type="PANTHER" id="PTHR10986">
    <property type="entry name" value="39S RIBOSOMAL PROTEIN L20"/>
    <property type="match status" value="1"/>
</dbReference>
<dbReference type="GO" id="GO:1990904">
    <property type="term" value="C:ribonucleoprotein complex"/>
    <property type="evidence" value="ECO:0007669"/>
    <property type="project" value="UniProtKB-KW"/>
</dbReference>
<keyword evidence="3 6" id="KW-0694">RNA-binding</keyword>
<name>A0A1F6AZT3_9BACT</name>
<dbReference type="FunFam" id="1.10.1900.20:FF:000001">
    <property type="entry name" value="50S ribosomal protein L20"/>
    <property type="match status" value="1"/>
</dbReference>
<keyword evidence="5 6" id="KW-0687">Ribonucleoprotein</keyword>
<dbReference type="Pfam" id="PF00453">
    <property type="entry name" value="Ribosomal_L20"/>
    <property type="match status" value="1"/>
</dbReference>
<evidence type="ECO:0000256" key="6">
    <source>
        <dbReference type="RuleBase" id="RU000560"/>
    </source>
</evidence>
<dbReference type="GO" id="GO:0019843">
    <property type="term" value="F:rRNA binding"/>
    <property type="evidence" value="ECO:0007669"/>
    <property type="project" value="UniProtKB-KW"/>
</dbReference>
<comment type="similarity">
    <text evidence="1 6">Belongs to the bacterial ribosomal protein bL20 family.</text>
</comment>
<comment type="function">
    <text evidence="6">Binds directly to 23S ribosomal RNA and is necessary for the in vitro assembly process of the 50S ribosomal subunit. It is not involved in the protein synthesizing functions of that subunit.</text>
</comment>
<feature type="non-terminal residue" evidence="7">
    <location>
        <position position="101"/>
    </location>
</feature>
<dbReference type="AlphaFoldDB" id="A0A1F6AZT3"/>
<dbReference type="InterPro" id="IPR035566">
    <property type="entry name" value="Ribosomal_protein_bL20_C"/>
</dbReference>
<reference evidence="7 8" key="1">
    <citation type="journal article" date="2016" name="Nat. Commun.">
        <title>Thousands of microbial genomes shed light on interconnected biogeochemical processes in an aquifer system.</title>
        <authorList>
            <person name="Anantharaman K."/>
            <person name="Brown C.T."/>
            <person name="Hug L.A."/>
            <person name="Sharon I."/>
            <person name="Castelle C.J."/>
            <person name="Probst A.J."/>
            <person name="Thomas B.C."/>
            <person name="Singh A."/>
            <person name="Wilkins M.J."/>
            <person name="Karaoz U."/>
            <person name="Brodie E.L."/>
            <person name="Williams K.H."/>
            <person name="Hubbard S.S."/>
            <person name="Banfield J.F."/>
        </authorList>
    </citation>
    <scope>NUCLEOTIDE SEQUENCE [LARGE SCALE GENOMIC DNA]</scope>
</reference>
<accession>A0A1F6AZT3</accession>
<evidence type="ECO:0000256" key="4">
    <source>
        <dbReference type="ARBA" id="ARBA00022980"/>
    </source>
</evidence>
<dbReference type="EMBL" id="MFJW01000006">
    <property type="protein sequence ID" value="OGG30189.1"/>
    <property type="molecule type" value="Genomic_DNA"/>
</dbReference>
<dbReference type="GO" id="GO:0005840">
    <property type="term" value="C:ribosome"/>
    <property type="evidence" value="ECO:0007669"/>
    <property type="project" value="UniProtKB-KW"/>
</dbReference>
<dbReference type="InterPro" id="IPR005813">
    <property type="entry name" value="Ribosomal_bL20"/>
</dbReference>
<dbReference type="HAMAP" id="MF_00382">
    <property type="entry name" value="Ribosomal_bL20"/>
    <property type="match status" value="1"/>
</dbReference>
<keyword evidence="4 6" id="KW-0689">Ribosomal protein</keyword>
<dbReference type="InterPro" id="IPR049946">
    <property type="entry name" value="RIBOSOMAL_L20_CS"/>
</dbReference>
<sequence length="101" mass="11983">MRVKRGVTSHAKHKKIFRANKGYRMTKRRLIRVAKQAYLHAGEYAFAGRKNKKRDFRRLWITRISEAVRQRGLSYSAFMNKLKTAHIELDRKILANLIVEN</sequence>
<organism evidence="7 8">
    <name type="scientific">Candidatus Gottesmanbacteria bacterium RIFCSPLOWO2_01_FULL_46_21</name>
    <dbReference type="NCBI Taxonomy" id="1798393"/>
    <lineage>
        <taxon>Bacteria</taxon>
        <taxon>Candidatus Gottesmaniibacteriota</taxon>
    </lineage>
</organism>
<dbReference type="PRINTS" id="PR00062">
    <property type="entry name" value="RIBOSOMALL20"/>
</dbReference>
<dbReference type="Gene3D" id="6.10.160.10">
    <property type="match status" value="1"/>
</dbReference>
<evidence type="ECO:0000313" key="7">
    <source>
        <dbReference type="EMBL" id="OGG30189.1"/>
    </source>
</evidence>
<evidence type="ECO:0000256" key="5">
    <source>
        <dbReference type="ARBA" id="ARBA00023274"/>
    </source>
</evidence>
<keyword evidence="2 6" id="KW-0699">rRNA-binding</keyword>
<dbReference type="Gene3D" id="1.10.1900.20">
    <property type="entry name" value="Ribosomal protein L20"/>
    <property type="match status" value="1"/>
</dbReference>
<comment type="caution">
    <text evidence="7">The sequence shown here is derived from an EMBL/GenBank/DDBJ whole genome shotgun (WGS) entry which is preliminary data.</text>
</comment>
<dbReference type="NCBIfam" id="TIGR01032">
    <property type="entry name" value="rplT_bact"/>
    <property type="match status" value="1"/>
</dbReference>
<gene>
    <name evidence="7" type="ORF">A2971_04015</name>
</gene>
<evidence type="ECO:0000313" key="8">
    <source>
        <dbReference type="Proteomes" id="UP000178461"/>
    </source>
</evidence>
<evidence type="ECO:0000256" key="3">
    <source>
        <dbReference type="ARBA" id="ARBA00022884"/>
    </source>
</evidence>
<dbReference type="Proteomes" id="UP000178461">
    <property type="component" value="Unassembled WGS sequence"/>
</dbReference>
<dbReference type="PROSITE" id="PS00937">
    <property type="entry name" value="RIBOSOMAL_L20"/>
    <property type="match status" value="1"/>
</dbReference>
<protein>
    <recommendedName>
        <fullName evidence="6">50S ribosomal protein L20</fullName>
    </recommendedName>
</protein>
<dbReference type="SUPFAM" id="SSF74731">
    <property type="entry name" value="Ribosomal protein L20"/>
    <property type="match status" value="1"/>
</dbReference>
<proteinExistence type="inferred from homology"/>